<evidence type="ECO:0000313" key="1">
    <source>
        <dbReference type="EMBL" id="CCA83486.1"/>
    </source>
</evidence>
<sequence length="322" mass="35018">MARSEKRLGSGIFLGVVANASDLTRPRGRSRRQIDAGCVGIDRAAAAAQRIDHPAMGVCLRRGRIAIHPVNAGVIEHHDAGQVLKATRAVGPQATSIEAGKTAALRVPGQEYVLASGFLLNQRQHMVDVTGIGFKVPIRDKRQIALFKRTPGRTGSACQRLWRSQREFTSTIQREAAVTTHGESTKIVFNRLFGVSTQYCNAGTGCISQVCSPALDNPHLHPAIHRAQAIPAPAFSQVRLVQQLGTEIEPVCRGTGKSGHCQNDGMRLPGMLTIQCRAHAQEGSLVQIGRGTQDMRIIIPTTWDLDIFSNDVRIFRQTSPFI</sequence>
<reference evidence="1" key="2">
    <citation type="submission" date="2011-04" db="EMBL/GenBank/DDBJ databases">
        <authorList>
            <person name="Genoscope - CEA"/>
        </authorList>
    </citation>
    <scope>NUCLEOTIDE SEQUENCE</scope>
    <source>
        <strain evidence="1">R229</strain>
    </source>
</reference>
<reference evidence="1" key="1">
    <citation type="journal article" date="2011" name="PLoS ONE">
        <title>Ralstonia syzygii, the Blood Disease Bacterium and some Asian R. solanacearum strains form a single genomic species despite divergent lifestyles.</title>
        <authorList>
            <person name="Remenant B."/>
            <person name="de Cambiaire J.C."/>
            <person name="Cellier G."/>
            <person name="Jacobs J.M."/>
            <person name="Mangenot S."/>
            <person name="Barbe V."/>
            <person name="Lajus A."/>
            <person name="Vallenet D."/>
            <person name="Medigue C."/>
            <person name="Fegan M."/>
            <person name="Allen C."/>
            <person name="Prior P."/>
        </authorList>
    </citation>
    <scope>NUCLEOTIDE SEQUENCE</scope>
    <source>
        <strain evidence="1">R229</strain>
    </source>
</reference>
<name>G2ZWI0_9RALS</name>
<proteinExistence type="predicted"/>
<accession>G2ZWI0</accession>
<gene>
    <name evidence="1" type="ORF">BDB_mp60656</name>
</gene>
<protein>
    <submittedName>
        <fullName evidence="1">Uncharacterized protein</fullName>
    </submittedName>
</protein>
<dbReference type="EMBL" id="FR854082">
    <property type="protein sequence ID" value="CCA83486.1"/>
    <property type="molecule type" value="Genomic_DNA"/>
</dbReference>
<organism evidence="1">
    <name type="scientific">blood disease bacterium R229</name>
    <dbReference type="NCBI Taxonomy" id="741978"/>
    <lineage>
        <taxon>Bacteria</taxon>
        <taxon>Pseudomonadati</taxon>
        <taxon>Pseudomonadota</taxon>
        <taxon>Betaproteobacteria</taxon>
        <taxon>Burkholderiales</taxon>
        <taxon>Burkholderiaceae</taxon>
        <taxon>Ralstonia</taxon>
        <taxon>Ralstonia solanacearum species complex</taxon>
    </lineage>
</organism>
<dbReference type="AlphaFoldDB" id="G2ZWI0"/>